<dbReference type="GO" id="GO:0019843">
    <property type="term" value="F:rRNA binding"/>
    <property type="evidence" value="ECO:0007669"/>
    <property type="project" value="UniProtKB-UniRule"/>
</dbReference>
<sequence length="148" mass="17233">MSAEIKKWLEMLPPEWRKFRYRGYTLEELLQMSMDEFVKLLPARQRRSLLRGFTEAQRILLRKIKKARQKMLKGEKVVIKTHVRDMIILPEMVGLTIAVYNGKEFVPVKITPEMIGHYLGEFSPTCKIVKHGEPGLKATKSTLHVALK</sequence>
<dbReference type="FunFam" id="3.30.860.10:FF:000002">
    <property type="entry name" value="40S ribosomal protein S15"/>
    <property type="match status" value="1"/>
</dbReference>
<dbReference type="KEGG" id="pfm:Pyrfu_1649"/>
<dbReference type="PROSITE" id="PS00323">
    <property type="entry name" value="RIBOSOMAL_S19"/>
    <property type="match status" value="1"/>
</dbReference>
<dbReference type="InterPro" id="IPR023575">
    <property type="entry name" value="Ribosomal_uS19_SF"/>
</dbReference>
<evidence type="ECO:0000256" key="1">
    <source>
        <dbReference type="ARBA" id="ARBA00003239"/>
    </source>
</evidence>
<dbReference type="InterPro" id="IPR020934">
    <property type="entry name" value="Ribosomal_uS19_CS"/>
</dbReference>
<dbReference type="InterPro" id="IPR005713">
    <property type="entry name" value="Ribosomal_uS19_euk/arc"/>
</dbReference>
<evidence type="ECO:0000313" key="11">
    <source>
        <dbReference type="Proteomes" id="UP000001037"/>
    </source>
</evidence>
<keyword evidence="4 8" id="KW-0694">RNA-binding</keyword>
<dbReference type="GO" id="GO:0006412">
    <property type="term" value="P:translation"/>
    <property type="evidence" value="ECO:0007669"/>
    <property type="project" value="UniProtKB-UniRule"/>
</dbReference>
<dbReference type="PANTHER" id="PTHR11880:SF2">
    <property type="entry name" value="SMALL RIBOSOMAL SUBUNIT PROTEIN US19"/>
    <property type="match status" value="1"/>
</dbReference>
<dbReference type="NCBIfam" id="TIGR01025">
    <property type="entry name" value="uS19_arch"/>
    <property type="match status" value="1"/>
</dbReference>
<comment type="similarity">
    <text evidence="2 8 9">Belongs to the universal ribosomal protein uS19 family.</text>
</comment>
<gene>
    <name evidence="8" type="primary">rps19p</name>
    <name evidence="10" type="ordered locus">Pyrfu_1649</name>
</gene>
<dbReference type="GeneID" id="11138838"/>
<dbReference type="STRING" id="694429.Pyrfu_1649"/>
<evidence type="ECO:0000256" key="2">
    <source>
        <dbReference type="ARBA" id="ARBA00007345"/>
    </source>
</evidence>
<dbReference type="SUPFAM" id="SSF54570">
    <property type="entry name" value="Ribosomal protein S19"/>
    <property type="match status" value="1"/>
</dbReference>
<dbReference type="Proteomes" id="UP000001037">
    <property type="component" value="Chromosome"/>
</dbReference>
<evidence type="ECO:0000256" key="6">
    <source>
        <dbReference type="ARBA" id="ARBA00023274"/>
    </source>
</evidence>
<dbReference type="RefSeq" id="WP_014027182.1">
    <property type="nucleotide sequence ID" value="NC_015931.1"/>
</dbReference>
<dbReference type="Pfam" id="PF00203">
    <property type="entry name" value="Ribosomal_S19"/>
    <property type="match status" value="1"/>
</dbReference>
<dbReference type="OrthoDB" id="30559at2157"/>
<keyword evidence="11" id="KW-1185">Reference proteome</keyword>
<evidence type="ECO:0000313" key="10">
    <source>
        <dbReference type="EMBL" id="AEM39505.1"/>
    </source>
</evidence>
<dbReference type="AlphaFoldDB" id="G0ECD5"/>
<organism evidence="10 11">
    <name type="scientific">Pyrolobus fumarii (strain DSM 11204 / 1A)</name>
    <dbReference type="NCBI Taxonomy" id="694429"/>
    <lineage>
        <taxon>Archaea</taxon>
        <taxon>Thermoproteota</taxon>
        <taxon>Thermoprotei</taxon>
        <taxon>Desulfurococcales</taxon>
        <taxon>Pyrodictiaceae</taxon>
        <taxon>Pyrolobus</taxon>
    </lineage>
</organism>
<dbReference type="InParanoid" id="G0ECD5"/>
<evidence type="ECO:0000256" key="7">
    <source>
        <dbReference type="ARBA" id="ARBA00035163"/>
    </source>
</evidence>
<evidence type="ECO:0000256" key="3">
    <source>
        <dbReference type="ARBA" id="ARBA00022730"/>
    </source>
</evidence>
<evidence type="ECO:0000256" key="8">
    <source>
        <dbReference type="HAMAP-Rule" id="MF_00531"/>
    </source>
</evidence>
<dbReference type="GO" id="GO:0000028">
    <property type="term" value="P:ribosomal small subunit assembly"/>
    <property type="evidence" value="ECO:0007669"/>
    <property type="project" value="TreeGrafter"/>
</dbReference>
<name>G0ECD5_PYRF1</name>
<dbReference type="eggNOG" id="arCOG04099">
    <property type="taxonomic scope" value="Archaea"/>
</dbReference>
<dbReference type="NCBIfam" id="NF003121">
    <property type="entry name" value="PRK04038.1"/>
    <property type="match status" value="1"/>
</dbReference>
<dbReference type="Gene3D" id="3.30.860.10">
    <property type="entry name" value="30s Ribosomal Protein S19, Chain A"/>
    <property type="match status" value="1"/>
</dbReference>
<dbReference type="GO" id="GO:0003735">
    <property type="term" value="F:structural constituent of ribosome"/>
    <property type="evidence" value="ECO:0007669"/>
    <property type="project" value="UniProtKB-UniRule"/>
</dbReference>
<dbReference type="HOGENOM" id="CLU_097347_1_0_2"/>
<dbReference type="FunCoup" id="G0ECD5">
    <property type="interactions" value="169"/>
</dbReference>
<keyword evidence="5 8" id="KW-0689">Ribosomal protein</keyword>
<dbReference type="InterPro" id="IPR002222">
    <property type="entry name" value="Ribosomal_uS19"/>
</dbReference>
<protein>
    <recommendedName>
        <fullName evidence="7 8">Small ribosomal subunit protein uS19</fullName>
    </recommendedName>
</protein>
<dbReference type="HAMAP" id="MF_00531">
    <property type="entry name" value="Ribosomal_uS19"/>
    <property type="match status" value="1"/>
</dbReference>
<dbReference type="EMBL" id="CP002838">
    <property type="protein sequence ID" value="AEM39505.1"/>
    <property type="molecule type" value="Genomic_DNA"/>
</dbReference>
<evidence type="ECO:0000256" key="4">
    <source>
        <dbReference type="ARBA" id="ARBA00022884"/>
    </source>
</evidence>
<reference evidence="10 11" key="1">
    <citation type="journal article" date="2011" name="Stand. Genomic Sci.">
        <title>Complete genome sequence of the hyperthermophilic chemolithoautotroph Pyrolobus fumarii type strain (1A).</title>
        <authorList>
            <person name="Anderson I."/>
            <person name="Goker M."/>
            <person name="Nolan M."/>
            <person name="Lucas S."/>
            <person name="Hammon N."/>
            <person name="Deshpande S."/>
            <person name="Cheng J.F."/>
            <person name="Tapia R."/>
            <person name="Han C."/>
            <person name="Goodwin L."/>
            <person name="Pitluck S."/>
            <person name="Huntemann M."/>
            <person name="Liolios K."/>
            <person name="Ivanova N."/>
            <person name="Pagani I."/>
            <person name="Mavromatis K."/>
            <person name="Ovchinikova G."/>
            <person name="Pati A."/>
            <person name="Chen A."/>
            <person name="Palaniappan K."/>
            <person name="Land M."/>
            <person name="Hauser L."/>
            <person name="Brambilla E.M."/>
            <person name="Huber H."/>
            <person name="Yasawong M."/>
            <person name="Rohde M."/>
            <person name="Spring S."/>
            <person name="Abt B."/>
            <person name="Sikorski J."/>
            <person name="Wirth R."/>
            <person name="Detter J.C."/>
            <person name="Woyke T."/>
            <person name="Bristow J."/>
            <person name="Eisen J.A."/>
            <person name="Markowitz V."/>
            <person name="Hugenholtz P."/>
            <person name="Kyrpides N.C."/>
            <person name="Klenk H.P."/>
            <person name="Lapidus A."/>
        </authorList>
    </citation>
    <scope>NUCLEOTIDE SEQUENCE [LARGE SCALE GENOMIC DNA]</scope>
    <source>
        <strain evidence="11">DSM 11204 / 1A</strain>
    </source>
</reference>
<dbReference type="PIRSF" id="PIRSF002144">
    <property type="entry name" value="Ribosomal_S19"/>
    <property type="match status" value="1"/>
</dbReference>
<dbReference type="PRINTS" id="PR00975">
    <property type="entry name" value="RIBOSOMALS19"/>
</dbReference>
<accession>G0ECD5</accession>
<keyword evidence="3 8" id="KW-0699">rRNA-binding</keyword>
<comment type="function">
    <text evidence="1 8">Protein S19 forms a complex with S13 that binds strongly to the 16S ribosomal RNA.</text>
</comment>
<evidence type="ECO:0000256" key="5">
    <source>
        <dbReference type="ARBA" id="ARBA00022980"/>
    </source>
</evidence>
<dbReference type="PANTHER" id="PTHR11880">
    <property type="entry name" value="RIBOSOMAL PROTEIN S19P FAMILY MEMBER"/>
    <property type="match status" value="1"/>
</dbReference>
<evidence type="ECO:0000256" key="9">
    <source>
        <dbReference type="RuleBase" id="RU003485"/>
    </source>
</evidence>
<keyword evidence="6 8" id="KW-0687">Ribonucleoprotein</keyword>
<proteinExistence type="inferred from homology"/>
<dbReference type="GO" id="GO:0022627">
    <property type="term" value="C:cytosolic small ribosomal subunit"/>
    <property type="evidence" value="ECO:0007669"/>
    <property type="project" value="UniProtKB-UniRule"/>
</dbReference>